<dbReference type="AlphaFoldDB" id="A0A553K2C4"/>
<evidence type="ECO:0000313" key="3">
    <source>
        <dbReference type="Proteomes" id="UP000317638"/>
    </source>
</evidence>
<reference evidence="2 3" key="1">
    <citation type="submission" date="2019-07" db="EMBL/GenBank/DDBJ databases">
        <authorList>
            <person name="Zhou L.-Y."/>
        </authorList>
    </citation>
    <scope>NUCLEOTIDE SEQUENCE [LARGE SCALE GENOMIC DNA]</scope>
    <source>
        <strain evidence="2 3">YIM 101269</strain>
    </source>
</reference>
<gene>
    <name evidence="2" type="ORF">FOJ82_07045</name>
</gene>
<dbReference type="OrthoDB" id="9770043at2"/>
<dbReference type="Pfam" id="PF07995">
    <property type="entry name" value="GSDH"/>
    <property type="match status" value="1"/>
</dbReference>
<proteinExistence type="predicted"/>
<sequence>MLPQAPGTVIAQGLQIPWSLVFVDGRPLFSQRNAGTISTIIDGSVVTVADVAGVDADNEGGLLGLAHSPEIPDRLFAYYTSVNDNRVVSFTLSRDGDDFTLTDQTPLVTGIPKASNHNGGRIAFGPDGYLYIATGDAGETSNSQDLGSLAGKILRVEPSDGSPAPGNPYETRVWSYGHRNVQGLAWSDDGTMWASELGQSTWDELNIITPGANYGWPVVEGDEDDPAYVNPVSVWSPDVASPSGLLWLADNLYLAALRGERMWVMLDDSPDTSRTAVLQNGPGRLRDIVAAPDGTIWVLTSNGGGNDRIISYRLVSEG</sequence>
<feature type="domain" description="Glucose/Sorbosone dehydrogenase" evidence="1">
    <location>
        <begin position="14"/>
        <end position="305"/>
    </location>
</feature>
<dbReference type="PANTHER" id="PTHR19328">
    <property type="entry name" value="HEDGEHOG-INTERACTING PROTEIN"/>
    <property type="match status" value="1"/>
</dbReference>
<evidence type="ECO:0000313" key="2">
    <source>
        <dbReference type="EMBL" id="TRY18859.1"/>
    </source>
</evidence>
<dbReference type="Proteomes" id="UP000317638">
    <property type="component" value="Unassembled WGS sequence"/>
</dbReference>
<comment type="caution">
    <text evidence="2">The sequence shown here is derived from an EMBL/GenBank/DDBJ whole genome shotgun (WGS) entry which is preliminary data.</text>
</comment>
<evidence type="ECO:0000259" key="1">
    <source>
        <dbReference type="Pfam" id="PF07995"/>
    </source>
</evidence>
<dbReference type="Gene3D" id="2.120.10.30">
    <property type="entry name" value="TolB, C-terminal domain"/>
    <property type="match status" value="1"/>
</dbReference>
<keyword evidence="3" id="KW-1185">Reference proteome</keyword>
<protein>
    <submittedName>
        <fullName evidence="2">PQQ-dependent sugar dehydrogenase</fullName>
    </submittedName>
</protein>
<dbReference type="InterPro" id="IPR011042">
    <property type="entry name" value="6-blade_b-propeller_TolB-like"/>
</dbReference>
<organism evidence="2 3">
    <name type="scientific">Tessaracoccus rhinocerotis</name>
    <dbReference type="NCBI Taxonomy" id="1689449"/>
    <lineage>
        <taxon>Bacteria</taxon>
        <taxon>Bacillati</taxon>
        <taxon>Actinomycetota</taxon>
        <taxon>Actinomycetes</taxon>
        <taxon>Propionibacteriales</taxon>
        <taxon>Propionibacteriaceae</taxon>
        <taxon>Tessaracoccus</taxon>
    </lineage>
</organism>
<dbReference type="EMBL" id="VKKG01000002">
    <property type="protein sequence ID" value="TRY18859.1"/>
    <property type="molecule type" value="Genomic_DNA"/>
</dbReference>
<dbReference type="PANTHER" id="PTHR19328:SF13">
    <property type="entry name" value="HIPL1 PROTEIN"/>
    <property type="match status" value="1"/>
</dbReference>
<dbReference type="InterPro" id="IPR012938">
    <property type="entry name" value="Glc/Sorbosone_DH"/>
</dbReference>
<dbReference type="SUPFAM" id="SSF50952">
    <property type="entry name" value="Soluble quinoprotein glucose dehydrogenase"/>
    <property type="match status" value="1"/>
</dbReference>
<name>A0A553K2C4_9ACTN</name>
<dbReference type="InterPro" id="IPR011041">
    <property type="entry name" value="Quinoprot_gluc/sorb_DH_b-prop"/>
</dbReference>
<accession>A0A553K2C4</accession>